<dbReference type="Proteomes" id="UP000001357">
    <property type="component" value="Unassembled WGS sequence"/>
</dbReference>
<proteinExistence type="predicted"/>
<gene>
    <name evidence="3" type="ORF">MONBRDRAFT_39389</name>
</gene>
<feature type="compositionally biased region" description="Basic and acidic residues" evidence="1">
    <location>
        <begin position="157"/>
        <end position="170"/>
    </location>
</feature>
<dbReference type="EMBL" id="CH991646">
    <property type="protein sequence ID" value="EDQ84075.1"/>
    <property type="molecule type" value="Genomic_DNA"/>
</dbReference>
<reference evidence="3 4" key="1">
    <citation type="journal article" date="2008" name="Nature">
        <title>The genome of the choanoflagellate Monosiga brevicollis and the origin of metazoans.</title>
        <authorList>
            <consortium name="JGI Sequencing"/>
            <person name="King N."/>
            <person name="Westbrook M.J."/>
            <person name="Young S.L."/>
            <person name="Kuo A."/>
            <person name="Abedin M."/>
            <person name="Chapman J."/>
            <person name="Fairclough S."/>
            <person name="Hellsten U."/>
            <person name="Isogai Y."/>
            <person name="Letunic I."/>
            <person name="Marr M."/>
            <person name="Pincus D."/>
            <person name="Putnam N."/>
            <person name="Rokas A."/>
            <person name="Wright K.J."/>
            <person name="Zuzow R."/>
            <person name="Dirks W."/>
            <person name="Good M."/>
            <person name="Goodstein D."/>
            <person name="Lemons D."/>
            <person name="Li W."/>
            <person name="Lyons J.B."/>
            <person name="Morris A."/>
            <person name="Nichols S."/>
            <person name="Richter D.J."/>
            <person name="Salamov A."/>
            <person name="Bork P."/>
            <person name="Lim W.A."/>
            <person name="Manning G."/>
            <person name="Miller W.T."/>
            <person name="McGinnis W."/>
            <person name="Shapiro H."/>
            <person name="Tjian R."/>
            <person name="Grigoriev I.V."/>
            <person name="Rokhsar D."/>
        </authorList>
    </citation>
    <scope>NUCLEOTIDE SEQUENCE [LARGE SCALE GENOMIC DNA]</scope>
    <source>
        <strain evidence="4">MX1 / ATCC 50154</strain>
    </source>
</reference>
<dbReference type="Pfam" id="PF10444">
    <property type="entry name" value="Nbl1_Borealin_N"/>
    <property type="match status" value="1"/>
</dbReference>
<protein>
    <recommendedName>
        <fullName evidence="2">Borealin N-terminal domain-containing protein</fullName>
    </recommendedName>
</protein>
<keyword evidence="4" id="KW-1185">Reference proteome</keyword>
<dbReference type="AlphaFoldDB" id="A9VEG5"/>
<dbReference type="GeneID" id="5896374"/>
<evidence type="ECO:0000313" key="3">
    <source>
        <dbReference type="EMBL" id="EDQ84075.1"/>
    </source>
</evidence>
<dbReference type="InterPro" id="IPR018851">
    <property type="entry name" value="Borealin_N"/>
</dbReference>
<organism evidence="3 4">
    <name type="scientific">Monosiga brevicollis</name>
    <name type="common">Choanoflagellate</name>
    <dbReference type="NCBI Taxonomy" id="81824"/>
    <lineage>
        <taxon>Eukaryota</taxon>
        <taxon>Choanoflagellata</taxon>
        <taxon>Craspedida</taxon>
        <taxon>Salpingoecidae</taxon>
        <taxon>Monosiga</taxon>
    </lineage>
</organism>
<feature type="region of interest" description="Disordered" evidence="1">
    <location>
        <begin position="157"/>
        <end position="186"/>
    </location>
</feature>
<dbReference type="InParanoid" id="A9VEG5"/>
<sequence length="186" mass="20448">MDAALQALRRQSGSGDQDDIKQSAQVLLEQYDLEVQQRVEAIKTEIEAQKRSFSSRINPLALKITKALQHLGAAVQGPICGQHSHGAAQTPLSHPLSGPASHHDVCAAIASAGLTWHLATQKIEKQQTVELREIRHSADLSVQANFASPGELRKEYEQELRNEQRRRAAEAAEEEAQSLALIHQLT</sequence>
<evidence type="ECO:0000256" key="1">
    <source>
        <dbReference type="SAM" id="MobiDB-lite"/>
    </source>
</evidence>
<dbReference type="RefSeq" id="XP_001751112.1">
    <property type="nucleotide sequence ID" value="XM_001751060.1"/>
</dbReference>
<feature type="compositionally biased region" description="Low complexity" evidence="1">
    <location>
        <begin position="177"/>
        <end position="186"/>
    </location>
</feature>
<evidence type="ECO:0000259" key="2">
    <source>
        <dbReference type="Pfam" id="PF10444"/>
    </source>
</evidence>
<dbReference type="KEGG" id="mbr:MONBRDRAFT_39389"/>
<name>A9VEG5_MONBE</name>
<evidence type="ECO:0000313" key="4">
    <source>
        <dbReference type="Proteomes" id="UP000001357"/>
    </source>
</evidence>
<accession>A9VEG5</accession>
<feature type="domain" description="Borealin N-terminal" evidence="2">
    <location>
        <begin position="26"/>
        <end position="69"/>
    </location>
</feature>
<feature type="non-terminal residue" evidence="3">
    <location>
        <position position="186"/>
    </location>
</feature>